<dbReference type="InterPro" id="IPR007219">
    <property type="entry name" value="XnlR_reg_dom"/>
</dbReference>
<sequence length="381" mass="42175">MPTLPTPKSLSSASLDGDANQSQTDVWTKTGWPVAYVLQLFDAVFAWDYLPSCLLCRDVFLQDYHTRSNRYCSSALANALLALAARVMIEDGNKTVFLPQGWSSSNILSDEAEDLIRANESLDSLPDIQALGILSLYQFNCGNEAKAQELADSFLASATNICLQETLLATQGDSYPIVRAKTYCAAVSLVRIFRLATGDVFGPFVHTETDFVSLDRLPCNSGVDFVEHGKEYSVASPWVSDQVIPAKIFQLTEWVYKILDRAYIPGGEISWVEVVAVYTKCLDWYGSFFTLLAAEGNENPVVLLTHMYYQFCLLCLFRACAEHVPPGSDIQPHCSSDFGACLPSSHISFTHQPYGLSLLALMERLRTLSAMVLAEKAVLRR</sequence>
<evidence type="ECO:0000256" key="1">
    <source>
        <dbReference type="ARBA" id="ARBA00022723"/>
    </source>
</evidence>
<keyword evidence="6" id="KW-0539">Nucleus</keyword>
<evidence type="ECO:0000256" key="7">
    <source>
        <dbReference type="SAM" id="MobiDB-lite"/>
    </source>
</evidence>
<evidence type="ECO:0000256" key="4">
    <source>
        <dbReference type="ARBA" id="ARBA00023125"/>
    </source>
</evidence>
<keyword evidence="10" id="KW-1185">Reference proteome</keyword>
<reference evidence="9 10" key="1">
    <citation type="journal article" date="2014" name="Genome Biol. Evol.">
        <title>Comparative genomics and transcriptomics analyses reveal divergent lifestyle features of nematode endoparasitic fungus Hirsutella minnesotensis.</title>
        <authorList>
            <person name="Lai Y."/>
            <person name="Liu K."/>
            <person name="Zhang X."/>
            <person name="Zhang X."/>
            <person name="Li K."/>
            <person name="Wang N."/>
            <person name="Shu C."/>
            <person name="Wu Y."/>
            <person name="Wang C."/>
            <person name="Bushley K.E."/>
            <person name="Xiang M."/>
            <person name="Liu X."/>
        </authorList>
    </citation>
    <scope>NUCLEOTIDE SEQUENCE [LARGE SCALE GENOMIC DNA]</scope>
    <source>
        <strain evidence="9 10">3608</strain>
    </source>
</reference>
<dbReference type="GO" id="GO:0008270">
    <property type="term" value="F:zinc ion binding"/>
    <property type="evidence" value="ECO:0007669"/>
    <property type="project" value="InterPro"/>
</dbReference>
<dbReference type="Pfam" id="PF04082">
    <property type="entry name" value="Fungal_trans"/>
    <property type="match status" value="1"/>
</dbReference>
<proteinExistence type="predicted"/>
<accession>A0A0F7ZG97</accession>
<keyword evidence="4" id="KW-0238">DNA-binding</keyword>
<evidence type="ECO:0000256" key="2">
    <source>
        <dbReference type="ARBA" id="ARBA00022833"/>
    </source>
</evidence>
<dbReference type="OrthoDB" id="5239226at2759"/>
<dbReference type="GO" id="GO:0006351">
    <property type="term" value="P:DNA-templated transcription"/>
    <property type="evidence" value="ECO:0007669"/>
    <property type="project" value="InterPro"/>
</dbReference>
<dbReference type="PANTHER" id="PTHR31313">
    <property type="entry name" value="TY1 ENHANCER ACTIVATOR"/>
    <property type="match status" value="1"/>
</dbReference>
<dbReference type="EMBL" id="KQ030621">
    <property type="protein sequence ID" value="KJZ70511.1"/>
    <property type="molecule type" value="Genomic_DNA"/>
</dbReference>
<evidence type="ECO:0000313" key="10">
    <source>
        <dbReference type="Proteomes" id="UP000054481"/>
    </source>
</evidence>
<evidence type="ECO:0000256" key="6">
    <source>
        <dbReference type="ARBA" id="ARBA00023242"/>
    </source>
</evidence>
<keyword evidence="5" id="KW-0804">Transcription</keyword>
<dbReference type="AlphaFoldDB" id="A0A0F7ZG97"/>
<evidence type="ECO:0000313" key="9">
    <source>
        <dbReference type="EMBL" id="KJZ70511.1"/>
    </source>
</evidence>
<evidence type="ECO:0000256" key="3">
    <source>
        <dbReference type="ARBA" id="ARBA00023015"/>
    </source>
</evidence>
<organism evidence="9 10">
    <name type="scientific">Hirsutella minnesotensis 3608</name>
    <dbReference type="NCBI Taxonomy" id="1043627"/>
    <lineage>
        <taxon>Eukaryota</taxon>
        <taxon>Fungi</taxon>
        <taxon>Dikarya</taxon>
        <taxon>Ascomycota</taxon>
        <taxon>Pezizomycotina</taxon>
        <taxon>Sordariomycetes</taxon>
        <taxon>Hypocreomycetidae</taxon>
        <taxon>Hypocreales</taxon>
        <taxon>Ophiocordycipitaceae</taxon>
        <taxon>Hirsutella</taxon>
    </lineage>
</organism>
<evidence type="ECO:0000259" key="8">
    <source>
        <dbReference type="Pfam" id="PF04082"/>
    </source>
</evidence>
<name>A0A0F7ZG97_9HYPO</name>
<dbReference type="InterPro" id="IPR051615">
    <property type="entry name" value="Transcr_Regulatory_Elem"/>
</dbReference>
<dbReference type="PANTHER" id="PTHR31313:SF4">
    <property type="entry name" value="CONIDIAL DEVELOPMENT PROTEIN FLUFFY"/>
    <property type="match status" value="1"/>
</dbReference>
<dbReference type="CDD" id="cd12148">
    <property type="entry name" value="fungal_TF_MHR"/>
    <property type="match status" value="1"/>
</dbReference>
<keyword evidence="1" id="KW-0479">Metal-binding</keyword>
<feature type="domain" description="Xylanolytic transcriptional activator regulatory" evidence="8">
    <location>
        <begin position="55"/>
        <end position="162"/>
    </location>
</feature>
<dbReference type="Proteomes" id="UP000054481">
    <property type="component" value="Unassembled WGS sequence"/>
</dbReference>
<dbReference type="GO" id="GO:0003677">
    <property type="term" value="F:DNA binding"/>
    <property type="evidence" value="ECO:0007669"/>
    <property type="project" value="UniProtKB-KW"/>
</dbReference>
<evidence type="ECO:0000256" key="5">
    <source>
        <dbReference type="ARBA" id="ARBA00023163"/>
    </source>
</evidence>
<gene>
    <name evidence="9" type="ORF">HIM_10097</name>
</gene>
<keyword evidence="3" id="KW-0805">Transcription regulation</keyword>
<protein>
    <recommendedName>
        <fullName evidence="8">Xylanolytic transcriptional activator regulatory domain-containing protein</fullName>
    </recommendedName>
</protein>
<keyword evidence="2" id="KW-0862">Zinc</keyword>
<feature type="region of interest" description="Disordered" evidence="7">
    <location>
        <begin position="1"/>
        <end position="21"/>
    </location>
</feature>